<dbReference type="RefSeq" id="XP_001440324.1">
    <property type="nucleotide sequence ID" value="XM_001440287.1"/>
</dbReference>
<protein>
    <recommendedName>
        <fullName evidence="5">Dynein regulatory complex protein 1/2 N-terminal domain-containing protein</fullName>
    </recommendedName>
</protein>
<dbReference type="InParanoid" id="A0CQ60"/>
<evidence type="ECO:0000313" key="4">
    <source>
        <dbReference type="Proteomes" id="UP000000600"/>
    </source>
</evidence>
<sequence>MLLKLPNYSTTYINYHPLIIQLFKQHNTIYFIYYYQQCPQWNFQILYSHKSRTRSKRSNLDQYRSLAVKKSVDKMIKYNSMSSVLGQDNDYYPKQLEDQKKIDEAQEVHANLTELKKSCDNMKMSGNTKDKDIDKMRKDIDQMSYQIEQYNLKQKDLTKQENEYSQKLQEQQKLLSQSNYDKKIFEHMLTRMKKDQVTYQLRANQYERHLKQALSTCQSTSLKAQQIQVLHQKTMLALKEVADGIKQQNKNRETNINRFKNELKQKQDVEQKRDDRIKRQQEIAEVAANDIRDGALKKWRKLLLVHKFLNSFLKNKMQMGINQYQNLEIAYQKIKASTGISDANEIVQKFIGREQTYAHLLISISDYEKKINNLKQENLELRNHFNQLKQDYSDMDKEFLVENNKQRNEQTDQDKMVIEVEEKATISGLLQNKLKNWITKNLKKLSQSKDKGFQGIIDAIREKLLNLSQLQQQELLNKSMKSSVLELNDQEFLKRNFRIKPKKQNSHLHSNNSQDYSILRDEDEIFNELPSKDEEQEDQEEDHLMNQLREEIKGKMLKK</sequence>
<name>A0CQ60_PARTE</name>
<dbReference type="GO" id="GO:0005929">
    <property type="term" value="C:cilium"/>
    <property type="evidence" value="ECO:0007669"/>
    <property type="project" value="InterPro"/>
</dbReference>
<dbReference type="GO" id="GO:0003341">
    <property type="term" value="P:cilium movement"/>
    <property type="evidence" value="ECO:0007669"/>
    <property type="project" value="InterPro"/>
</dbReference>
<feature type="region of interest" description="Disordered" evidence="2">
    <location>
        <begin position="527"/>
        <end position="559"/>
    </location>
</feature>
<dbReference type="eggNOG" id="ENOG502SHRE">
    <property type="taxonomic scope" value="Eukaryota"/>
</dbReference>
<proteinExistence type="predicted"/>
<reference evidence="3 4" key="1">
    <citation type="journal article" date="2006" name="Nature">
        <title>Global trends of whole-genome duplications revealed by the ciliate Paramecium tetraurelia.</title>
        <authorList>
            <consortium name="Genoscope"/>
            <person name="Aury J.-M."/>
            <person name="Jaillon O."/>
            <person name="Duret L."/>
            <person name="Noel B."/>
            <person name="Jubin C."/>
            <person name="Porcel B.M."/>
            <person name="Segurens B."/>
            <person name="Daubin V."/>
            <person name="Anthouard V."/>
            <person name="Aiach N."/>
            <person name="Arnaiz O."/>
            <person name="Billaut A."/>
            <person name="Beisson J."/>
            <person name="Blanc I."/>
            <person name="Bouhouche K."/>
            <person name="Camara F."/>
            <person name="Duharcourt S."/>
            <person name="Guigo R."/>
            <person name="Gogendeau D."/>
            <person name="Katinka M."/>
            <person name="Keller A.-M."/>
            <person name="Kissmehl R."/>
            <person name="Klotz C."/>
            <person name="Koll F."/>
            <person name="Le Moue A."/>
            <person name="Lepere C."/>
            <person name="Malinsky S."/>
            <person name="Nowacki M."/>
            <person name="Nowak J.K."/>
            <person name="Plattner H."/>
            <person name="Poulain J."/>
            <person name="Ruiz F."/>
            <person name="Serrano V."/>
            <person name="Zagulski M."/>
            <person name="Dessen P."/>
            <person name="Betermier M."/>
            <person name="Weissenbach J."/>
            <person name="Scarpelli C."/>
            <person name="Schachter V."/>
            <person name="Sperling L."/>
            <person name="Meyer E."/>
            <person name="Cohen J."/>
            <person name="Wincker P."/>
        </authorList>
    </citation>
    <scope>NUCLEOTIDE SEQUENCE [LARGE SCALE GENOMIC DNA]</scope>
    <source>
        <strain evidence="3 4">Stock d4-2</strain>
    </source>
</reference>
<organism evidence="3 4">
    <name type="scientific">Paramecium tetraurelia</name>
    <dbReference type="NCBI Taxonomy" id="5888"/>
    <lineage>
        <taxon>Eukaryota</taxon>
        <taxon>Sar</taxon>
        <taxon>Alveolata</taxon>
        <taxon>Ciliophora</taxon>
        <taxon>Intramacronucleata</taxon>
        <taxon>Oligohymenophorea</taxon>
        <taxon>Peniculida</taxon>
        <taxon>Parameciidae</taxon>
        <taxon>Paramecium</taxon>
    </lineage>
</organism>
<feature type="compositionally biased region" description="Basic and acidic residues" evidence="2">
    <location>
        <begin position="542"/>
        <end position="559"/>
    </location>
</feature>
<dbReference type="OMA" id="KYTYQIM"/>
<accession>A0CQ60</accession>
<keyword evidence="1" id="KW-0175">Coiled coil</keyword>
<gene>
    <name evidence="3" type="ORF">GSPATT00009275001</name>
</gene>
<evidence type="ECO:0000313" key="3">
    <source>
        <dbReference type="EMBL" id="CAK72927.1"/>
    </source>
</evidence>
<dbReference type="InterPro" id="IPR033192">
    <property type="entry name" value="ODAD3"/>
</dbReference>
<dbReference type="OrthoDB" id="10255247at2759"/>
<feature type="coiled-coil region" evidence="1">
    <location>
        <begin position="242"/>
        <end position="269"/>
    </location>
</feature>
<feature type="coiled-coil region" evidence="1">
    <location>
        <begin position="133"/>
        <end position="177"/>
    </location>
</feature>
<dbReference type="PANTHER" id="PTHR46518">
    <property type="entry name" value="COILED-COIL DOMAIN-CONTAINING PROTEIN 151"/>
    <property type="match status" value="1"/>
</dbReference>
<evidence type="ECO:0000256" key="2">
    <source>
        <dbReference type="SAM" id="MobiDB-lite"/>
    </source>
</evidence>
<dbReference type="KEGG" id="ptm:GSPATT00009275001"/>
<feature type="coiled-coil region" evidence="1">
    <location>
        <begin position="357"/>
        <end position="398"/>
    </location>
</feature>
<dbReference type="EMBL" id="CT868141">
    <property type="protein sequence ID" value="CAK72927.1"/>
    <property type="molecule type" value="Genomic_DNA"/>
</dbReference>
<dbReference type="GO" id="GO:0036158">
    <property type="term" value="P:outer dynein arm assembly"/>
    <property type="evidence" value="ECO:0007669"/>
    <property type="project" value="InterPro"/>
</dbReference>
<evidence type="ECO:0000256" key="1">
    <source>
        <dbReference type="SAM" id="Coils"/>
    </source>
</evidence>
<dbReference type="HOGENOM" id="CLU_520211_0_0_1"/>
<keyword evidence="4" id="KW-1185">Reference proteome</keyword>
<dbReference type="GeneID" id="5026109"/>
<dbReference type="AlphaFoldDB" id="A0CQ60"/>
<dbReference type="Proteomes" id="UP000000600">
    <property type="component" value="Unassembled WGS sequence"/>
</dbReference>
<dbReference type="PANTHER" id="PTHR46518:SF1">
    <property type="entry name" value="OUTER DYNEIN ARM-DOCKING COMPLEX SUBUNIT 3"/>
    <property type="match status" value="1"/>
</dbReference>
<evidence type="ECO:0008006" key="5">
    <source>
        <dbReference type="Google" id="ProtNLM"/>
    </source>
</evidence>